<feature type="transmembrane region" description="Helical" evidence="1">
    <location>
        <begin position="164"/>
        <end position="182"/>
    </location>
</feature>
<keyword evidence="1" id="KW-0472">Membrane</keyword>
<feature type="transmembrane region" description="Helical" evidence="1">
    <location>
        <begin position="122"/>
        <end position="144"/>
    </location>
</feature>
<feature type="transmembrane region" description="Helical" evidence="1">
    <location>
        <begin position="189"/>
        <end position="206"/>
    </location>
</feature>
<dbReference type="STRING" id="1531429.JI75_08230"/>
<dbReference type="AlphaFoldDB" id="A0A0A8B583"/>
<feature type="transmembrane region" description="Helical" evidence="1">
    <location>
        <begin position="325"/>
        <end position="345"/>
    </location>
</feature>
<evidence type="ECO:0000313" key="3">
    <source>
        <dbReference type="Proteomes" id="UP000031121"/>
    </source>
</evidence>
<feature type="transmembrane region" description="Helical" evidence="1">
    <location>
        <begin position="240"/>
        <end position="260"/>
    </location>
</feature>
<keyword evidence="1" id="KW-0812">Transmembrane</keyword>
<reference evidence="3" key="1">
    <citation type="submission" date="2014-08" db="EMBL/GenBank/DDBJ databases">
        <title>Coriobacteriaceae sp. complete genome.</title>
        <authorList>
            <person name="Looft T."/>
            <person name="Bayles D.O."/>
            <person name="Stanton T.B."/>
        </authorList>
    </citation>
    <scope>NUCLEOTIDE SEQUENCE [LARGE SCALE GENOMIC DNA]</scope>
    <source>
        <strain evidence="3">68-1-3</strain>
    </source>
</reference>
<keyword evidence="1" id="KW-1133">Transmembrane helix</keyword>
<protein>
    <submittedName>
        <fullName evidence="2">Uncharacterized protein</fullName>
    </submittedName>
</protein>
<keyword evidence="3" id="KW-1185">Reference proteome</keyword>
<feature type="transmembrane region" description="Helical" evidence="1">
    <location>
        <begin position="22"/>
        <end position="43"/>
    </location>
</feature>
<organism evidence="2 3">
    <name type="scientific">Berryella intestinalis</name>
    <dbReference type="NCBI Taxonomy" id="1531429"/>
    <lineage>
        <taxon>Bacteria</taxon>
        <taxon>Bacillati</taxon>
        <taxon>Actinomycetota</taxon>
        <taxon>Coriobacteriia</taxon>
        <taxon>Eggerthellales</taxon>
        <taxon>Eggerthellaceae</taxon>
        <taxon>Berryella</taxon>
    </lineage>
</organism>
<evidence type="ECO:0000256" key="1">
    <source>
        <dbReference type="SAM" id="Phobius"/>
    </source>
</evidence>
<dbReference type="HOGENOM" id="CLU_638908_0_0_11"/>
<evidence type="ECO:0000313" key="2">
    <source>
        <dbReference type="EMBL" id="AJC12636.1"/>
    </source>
</evidence>
<gene>
    <name evidence="2" type="ORF">JI75_08230</name>
</gene>
<sequence>MNVLSQKVTWALRWRTEIADRYFSLHQGLFIIFICIWIASIMVDATYLEVDGLTRIVRRLCQAGLFVNELVYGRVTKRDLVFLSGVSLVVVACVFAGENYLWTVLLAAFFMRNLNAKEVLTWIFIVQLIVLLTIVLLGVVGVMPTPPWVSENPDRIRHALGFEWYTYASHFLLSLILVYFYLKREKASWFVIVVLLAFNVVVFLLSDSRNSFALSLLVLGAMAAYKRWGSKLRRNKVFELAFIASVPICAVLSAIVFLGVPVDSDLGHQLNRVFSNRLAQTQLAFSQYDVSIFGNRIEWVTPIAVMSGKVASGANNYVDCSYLNILIRNGVLVSAVFLVLFVALVRKAVTGGDYVFGFIFLVFAIHSIVDPQLCMIAYCSFLLLFGKVLSSDDSWFVSSLTDAGLAGRKVTITERNASVRQIKPSKRSV</sequence>
<name>A0A0A8B583_9ACTN</name>
<dbReference type="KEGG" id="cbac:JI75_08230"/>
<feature type="transmembrane region" description="Helical" evidence="1">
    <location>
        <begin position="80"/>
        <end position="110"/>
    </location>
</feature>
<dbReference type="RefSeq" id="WP_039690077.1">
    <property type="nucleotide sequence ID" value="NZ_CP009302.1"/>
</dbReference>
<proteinExistence type="predicted"/>
<accession>A0A0A8B583</accession>
<dbReference type="EMBL" id="CP009302">
    <property type="protein sequence ID" value="AJC12636.1"/>
    <property type="molecule type" value="Genomic_DNA"/>
</dbReference>
<dbReference type="Proteomes" id="UP000031121">
    <property type="component" value="Chromosome"/>
</dbReference>
<feature type="transmembrane region" description="Helical" evidence="1">
    <location>
        <begin position="357"/>
        <end position="385"/>
    </location>
</feature>
<reference evidence="2 3" key="2">
    <citation type="journal article" date="2015" name="Genome Announc.">
        <title>Complete Genome Sequence of Coriobacteriaceae Strain 68-1-3, a Novel Mucus-Degrading Isolate from the Swine Intestinal Tract.</title>
        <authorList>
            <person name="Looft T."/>
            <person name="Bayles D.O."/>
            <person name="Alt D.P."/>
            <person name="Stanton T.B."/>
        </authorList>
    </citation>
    <scope>NUCLEOTIDE SEQUENCE [LARGE SCALE GENOMIC DNA]</scope>
    <source>
        <strain evidence="2 3">68-1-3</strain>
    </source>
</reference>
<feature type="transmembrane region" description="Helical" evidence="1">
    <location>
        <begin position="212"/>
        <end position="228"/>
    </location>
</feature>
<dbReference type="OrthoDB" id="1771157at2"/>